<dbReference type="SMART" id="SM00651">
    <property type="entry name" value="Sm"/>
    <property type="match status" value="1"/>
</dbReference>
<organism evidence="9 10">
    <name type="scientific">Ectocarpus siliculosus</name>
    <name type="common">Brown alga</name>
    <name type="synonym">Conferva siliculosa</name>
    <dbReference type="NCBI Taxonomy" id="2880"/>
    <lineage>
        <taxon>Eukaryota</taxon>
        <taxon>Sar</taxon>
        <taxon>Stramenopiles</taxon>
        <taxon>Ochrophyta</taxon>
        <taxon>PX clade</taxon>
        <taxon>Phaeophyceae</taxon>
        <taxon>Ectocarpales</taxon>
        <taxon>Ectocarpaceae</taxon>
        <taxon>Ectocarpus</taxon>
    </lineage>
</organism>
<feature type="domain" description="Sm" evidence="8">
    <location>
        <begin position="17"/>
        <end position="95"/>
    </location>
</feature>
<evidence type="ECO:0000259" key="8">
    <source>
        <dbReference type="SMART" id="SM00651"/>
    </source>
</evidence>
<comment type="similarity">
    <text evidence="7">Belongs to the snRNP Sm proteins family.</text>
</comment>
<protein>
    <recommendedName>
        <fullName evidence="7">U6 snRNA-associated Sm-like protein LSm8</fullName>
    </recommendedName>
</protein>
<dbReference type="PANTHER" id="PTHR15588">
    <property type="entry name" value="LSM1"/>
    <property type="match status" value="1"/>
</dbReference>
<dbReference type="InterPro" id="IPR044642">
    <property type="entry name" value="PTHR15588"/>
</dbReference>
<evidence type="ECO:0000256" key="2">
    <source>
        <dbReference type="ARBA" id="ARBA00022728"/>
    </source>
</evidence>
<comment type="subcellular location">
    <subcellularLocation>
        <location evidence="1 7">Nucleus</location>
    </subcellularLocation>
</comment>
<dbReference type="GO" id="GO:0071011">
    <property type="term" value="C:precatalytic spliceosome"/>
    <property type="evidence" value="ECO:0007669"/>
    <property type="project" value="TreeGrafter"/>
</dbReference>
<evidence type="ECO:0000256" key="6">
    <source>
        <dbReference type="ARBA" id="ARBA00023274"/>
    </source>
</evidence>
<dbReference type="InterPro" id="IPR034103">
    <property type="entry name" value="Lsm8"/>
</dbReference>
<keyword evidence="7" id="KW-0507">mRNA processing</keyword>
<evidence type="ECO:0000256" key="5">
    <source>
        <dbReference type="ARBA" id="ARBA00023242"/>
    </source>
</evidence>
<keyword evidence="10" id="KW-1185">Reference proteome</keyword>
<dbReference type="STRING" id="2880.D7FKG9"/>
<dbReference type="EMBL" id="FN649751">
    <property type="protein sequence ID" value="CBJ29371.1"/>
    <property type="molecule type" value="Genomic_DNA"/>
</dbReference>
<keyword evidence="5 7" id="KW-0539">Nucleus</keyword>
<reference evidence="9 10" key="1">
    <citation type="journal article" date="2010" name="Nature">
        <title>The Ectocarpus genome and the independent evolution of multicellularity in brown algae.</title>
        <authorList>
            <person name="Cock J.M."/>
            <person name="Sterck L."/>
            <person name="Rouze P."/>
            <person name="Scornet D."/>
            <person name="Allen A.E."/>
            <person name="Amoutzias G."/>
            <person name="Anthouard V."/>
            <person name="Artiguenave F."/>
            <person name="Aury J.M."/>
            <person name="Badger J.H."/>
            <person name="Beszteri B."/>
            <person name="Billiau K."/>
            <person name="Bonnet E."/>
            <person name="Bothwell J.H."/>
            <person name="Bowler C."/>
            <person name="Boyen C."/>
            <person name="Brownlee C."/>
            <person name="Carrano C.J."/>
            <person name="Charrier B."/>
            <person name="Cho G.Y."/>
            <person name="Coelho S.M."/>
            <person name="Collen J."/>
            <person name="Corre E."/>
            <person name="Da Silva C."/>
            <person name="Delage L."/>
            <person name="Delaroque N."/>
            <person name="Dittami S.M."/>
            <person name="Doulbeau S."/>
            <person name="Elias M."/>
            <person name="Farnham G."/>
            <person name="Gachon C.M."/>
            <person name="Gschloessl B."/>
            <person name="Heesch S."/>
            <person name="Jabbari K."/>
            <person name="Jubin C."/>
            <person name="Kawai H."/>
            <person name="Kimura K."/>
            <person name="Kloareg B."/>
            <person name="Kupper F.C."/>
            <person name="Lang D."/>
            <person name="Le Bail A."/>
            <person name="Leblanc C."/>
            <person name="Lerouge P."/>
            <person name="Lohr M."/>
            <person name="Lopez P.J."/>
            <person name="Martens C."/>
            <person name="Maumus F."/>
            <person name="Michel G."/>
            <person name="Miranda-Saavedra D."/>
            <person name="Morales J."/>
            <person name="Moreau H."/>
            <person name="Motomura T."/>
            <person name="Nagasato C."/>
            <person name="Napoli C.A."/>
            <person name="Nelson D.R."/>
            <person name="Nyvall-Collen P."/>
            <person name="Peters A.F."/>
            <person name="Pommier C."/>
            <person name="Potin P."/>
            <person name="Poulain J."/>
            <person name="Quesneville H."/>
            <person name="Read B."/>
            <person name="Rensing S.A."/>
            <person name="Ritter A."/>
            <person name="Rousvoal S."/>
            <person name="Samanta M."/>
            <person name="Samson G."/>
            <person name="Schroeder D.C."/>
            <person name="Segurens B."/>
            <person name="Strittmatter M."/>
            <person name="Tonon T."/>
            <person name="Tregear J.W."/>
            <person name="Valentin K."/>
            <person name="von Dassow P."/>
            <person name="Yamagishi T."/>
            <person name="Van de Peer Y."/>
            <person name="Wincker P."/>
        </authorList>
    </citation>
    <scope>NUCLEOTIDE SEQUENCE [LARGE SCALE GENOMIC DNA]</scope>
    <source>
        <strain evidence="10">Ec32 / CCAP1310/4</strain>
    </source>
</reference>
<keyword evidence="3 7" id="KW-0694">RNA-binding</keyword>
<dbReference type="InParanoid" id="D7FKG9"/>
<dbReference type="GO" id="GO:0000398">
    <property type="term" value="P:mRNA splicing, via spliceosome"/>
    <property type="evidence" value="ECO:0007669"/>
    <property type="project" value="UniProtKB-UniRule"/>
</dbReference>
<comment type="subunit">
    <text evidence="7">LSm subunits form a heteromer with a doughnut shape.</text>
</comment>
<gene>
    <name evidence="9" type="primary">Lsm8</name>
    <name evidence="7" type="synonym">LSM8</name>
    <name evidence="9" type="ORF">Esi_0144_0029</name>
</gene>
<dbReference type="Gene3D" id="2.30.30.100">
    <property type="match status" value="1"/>
</dbReference>
<dbReference type="GO" id="GO:0005688">
    <property type="term" value="C:U6 snRNP"/>
    <property type="evidence" value="ECO:0007669"/>
    <property type="project" value="UniProtKB-UniRule"/>
</dbReference>
<dbReference type="InterPro" id="IPR001163">
    <property type="entry name" value="Sm_dom_euk/arc"/>
</dbReference>
<dbReference type="OrthoDB" id="10263346at2759"/>
<keyword evidence="2 7" id="KW-0747">Spliceosome</keyword>
<dbReference type="PANTHER" id="PTHR15588:SF9">
    <property type="entry name" value="U6 SNRNA-ASSOCIATED SM-LIKE PROTEIN LSM8"/>
    <property type="match status" value="1"/>
</dbReference>
<dbReference type="Proteomes" id="UP000002630">
    <property type="component" value="Linkage Group LG26"/>
</dbReference>
<dbReference type="CDD" id="cd01727">
    <property type="entry name" value="LSm8"/>
    <property type="match status" value="1"/>
</dbReference>
<evidence type="ECO:0000256" key="7">
    <source>
        <dbReference type="RuleBase" id="RU365048"/>
    </source>
</evidence>
<name>D7FKG9_ECTSI</name>
<dbReference type="GO" id="GO:0046540">
    <property type="term" value="C:U4/U6 x U5 tri-snRNP complex"/>
    <property type="evidence" value="ECO:0007669"/>
    <property type="project" value="UniProtKB-UniRule"/>
</dbReference>
<keyword evidence="6 7" id="KW-0687">Ribonucleoprotein</keyword>
<dbReference type="FunCoup" id="D7FKG9">
    <property type="interactions" value="403"/>
</dbReference>
<evidence type="ECO:0000256" key="3">
    <source>
        <dbReference type="ARBA" id="ARBA00022884"/>
    </source>
</evidence>
<evidence type="ECO:0000256" key="4">
    <source>
        <dbReference type="ARBA" id="ARBA00023187"/>
    </source>
</evidence>
<evidence type="ECO:0000256" key="1">
    <source>
        <dbReference type="ARBA" id="ARBA00004123"/>
    </source>
</evidence>
<dbReference type="eggNOG" id="KOG1784">
    <property type="taxonomic scope" value="Eukaryota"/>
</dbReference>
<dbReference type="SUPFAM" id="SSF50182">
    <property type="entry name" value="Sm-like ribonucleoproteins"/>
    <property type="match status" value="1"/>
</dbReference>
<comment type="function">
    <text evidence="7">Plays role in pre-mRNA splicing as component of the U4/U6-U5 tri-snRNP complex that is involved in spliceosome assembly, and as component of the precatalytic spliceosome (spliceosome B complex). The heptameric LSM2-8 complex binds specifically to the 3'-terminal U-tract of U6 snRNA.</text>
</comment>
<dbReference type="EMBL" id="FN648026">
    <property type="protein sequence ID" value="CBJ29371.1"/>
    <property type="molecule type" value="Genomic_DNA"/>
</dbReference>
<evidence type="ECO:0000313" key="10">
    <source>
        <dbReference type="Proteomes" id="UP000002630"/>
    </source>
</evidence>
<keyword evidence="4 7" id="KW-0508">mRNA splicing</keyword>
<dbReference type="AlphaFoldDB" id="D7FKG9"/>
<dbReference type="GO" id="GO:0003729">
    <property type="term" value="F:mRNA binding"/>
    <property type="evidence" value="ECO:0007669"/>
    <property type="project" value="TreeGrafter"/>
</dbReference>
<dbReference type="InterPro" id="IPR010920">
    <property type="entry name" value="LSM_dom_sf"/>
</dbReference>
<dbReference type="Pfam" id="PF01423">
    <property type="entry name" value="LSM"/>
    <property type="match status" value="1"/>
</dbReference>
<proteinExistence type="inferred from homology"/>
<accession>D7FKG9</accession>
<sequence>MLLVRTHRGCLLPLREGLLKRFAPISRHVLVFYQGNLKGYDHTINLVLEGCKERIYSQSRGVEQARETGTYSSMVVQVQLGLYICRGDNIAVIGEVDEVEDASKDLSRIRAEPLKPVTH</sequence>
<evidence type="ECO:0000313" key="9">
    <source>
        <dbReference type="EMBL" id="CBJ29371.1"/>
    </source>
</evidence>